<feature type="region of interest" description="Disordered" evidence="1">
    <location>
        <begin position="1"/>
        <end position="47"/>
    </location>
</feature>
<gene>
    <name evidence="2" type="ORF">FBZ89_102383</name>
</gene>
<comment type="caution">
    <text evidence="2">The sequence shown here is derived from an EMBL/GenBank/DDBJ whole genome shotgun (WGS) entry which is preliminary data.</text>
</comment>
<protein>
    <submittedName>
        <fullName evidence="2">Uncharacterized protein</fullName>
    </submittedName>
</protein>
<proteinExistence type="predicted"/>
<dbReference type="RefSeq" id="WP_145748807.1">
    <property type="nucleotide sequence ID" value="NZ_VITN01000002.1"/>
</dbReference>
<evidence type="ECO:0000256" key="1">
    <source>
        <dbReference type="SAM" id="MobiDB-lite"/>
    </source>
</evidence>
<organism evidence="2 3">
    <name type="scientific">Nitrospirillum amazonense</name>
    <dbReference type="NCBI Taxonomy" id="28077"/>
    <lineage>
        <taxon>Bacteria</taxon>
        <taxon>Pseudomonadati</taxon>
        <taxon>Pseudomonadota</taxon>
        <taxon>Alphaproteobacteria</taxon>
        <taxon>Rhodospirillales</taxon>
        <taxon>Azospirillaceae</taxon>
        <taxon>Nitrospirillum</taxon>
    </lineage>
</organism>
<dbReference type="EMBL" id="VITN01000002">
    <property type="protein sequence ID" value="TWB23626.1"/>
    <property type="molecule type" value="Genomic_DNA"/>
</dbReference>
<evidence type="ECO:0000313" key="2">
    <source>
        <dbReference type="EMBL" id="TWB23626.1"/>
    </source>
</evidence>
<name>A0A560FPS3_9PROT</name>
<accession>A0A560FPS3</accession>
<evidence type="ECO:0000313" key="3">
    <source>
        <dbReference type="Proteomes" id="UP000319859"/>
    </source>
</evidence>
<dbReference type="AlphaFoldDB" id="A0A560FPS3"/>
<reference evidence="2 3" key="1">
    <citation type="submission" date="2019-06" db="EMBL/GenBank/DDBJ databases">
        <title>Genomic Encyclopedia of Type Strains, Phase IV (KMG-V): Genome sequencing to study the core and pangenomes of soil and plant-associated prokaryotes.</title>
        <authorList>
            <person name="Whitman W."/>
        </authorList>
    </citation>
    <scope>NUCLEOTIDE SEQUENCE [LARGE SCALE GENOMIC DNA]</scope>
    <source>
        <strain evidence="2 3">BR 11880</strain>
    </source>
</reference>
<feature type="region of interest" description="Disordered" evidence="1">
    <location>
        <begin position="63"/>
        <end position="89"/>
    </location>
</feature>
<dbReference type="Proteomes" id="UP000319859">
    <property type="component" value="Unassembled WGS sequence"/>
</dbReference>
<sequence length="89" mass="9253">MDTWPIAPSPTEPEPESAPERPGDDALSPVDLGGAIDLPPSPSEQRAAAALMRAAYALSATMSDKAPQAPRQPKPITVENRLPASGLLV</sequence>